<dbReference type="InterPro" id="IPR003817">
    <property type="entry name" value="PS_Dcarbxylase"/>
</dbReference>
<dbReference type="Pfam" id="PF02666">
    <property type="entry name" value="PS_Dcarbxylase"/>
    <property type="match status" value="2"/>
</dbReference>
<dbReference type="OrthoDB" id="5973539at2759"/>
<protein>
    <submittedName>
        <fullName evidence="4">Phosphatidylserine decarboxylase proenzyme 2-like</fullName>
    </submittedName>
</protein>
<sequence length="433" mass="47946">MKFYLLFLCIIFMYCREPIMNCCPVCGEIVEGGDKLNSLIHLSLCFDEGTGNQVMTGGFLTDKQASYGWMFKLSEWAHFSSYSFGLNSGSSASHILVFDRKTKRLVEELIDTKIVLSMRTIYQSKIGLGLMDKVLILAKSKKDQINMAEVKYPLEHFKVKLNTACSVIIDYYHAGNLFTVELKPGARTIASIERDDVAVCAADCRLMAFKSVEDSLRFWIKGRKFSIQGLLGKEVCSNAFMDGSLVIFRLAPQDYHRFHLPVSGTIEKFVNIPGSLYTVNPIAVNSKYCNVFTENKRVVTIISTAEFGKPSMLCMASRRRSINSLITSINKEILSMPQVAFVAIGATMVGSITFVKKEGDFVKKGEEFGYFSFGGSTVICVFEKGAIDIDDDLLANSGRSLETLVSVGMTLGVSKKKPGSGGLPNLENCVLRN</sequence>
<dbReference type="GO" id="GO:0004609">
    <property type="term" value="F:phosphatidylserine decarboxylase activity"/>
    <property type="evidence" value="ECO:0007669"/>
    <property type="project" value="InterPro"/>
</dbReference>
<dbReference type="GO" id="GO:0008654">
    <property type="term" value="P:phospholipid biosynthetic process"/>
    <property type="evidence" value="ECO:0007669"/>
    <property type="project" value="InterPro"/>
</dbReference>
<evidence type="ECO:0000313" key="4">
    <source>
        <dbReference type="EMBL" id="KAA3463037.1"/>
    </source>
</evidence>
<dbReference type="PANTHER" id="PTHR10067">
    <property type="entry name" value="PHOSPHATIDYLSERINE DECARBOXYLASE"/>
    <property type="match status" value="1"/>
</dbReference>
<dbReference type="PANTHER" id="PTHR10067:SF17">
    <property type="entry name" value="PHOSPHATIDYLSERINE DECARBOXYLASE PROENZYME 2"/>
    <property type="match status" value="1"/>
</dbReference>
<feature type="chain" id="PRO_5022874378" evidence="3">
    <location>
        <begin position="23"/>
        <end position="433"/>
    </location>
</feature>
<organism evidence="4 5">
    <name type="scientific">Gossypium australe</name>
    <dbReference type="NCBI Taxonomy" id="47621"/>
    <lineage>
        <taxon>Eukaryota</taxon>
        <taxon>Viridiplantae</taxon>
        <taxon>Streptophyta</taxon>
        <taxon>Embryophyta</taxon>
        <taxon>Tracheophyta</taxon>
        <taxon>Spermatophyta</taxon>
        <taxon>Magnoliopsida</taxon>
        <taxon>eudicotyledons</taxon>
        <taxon>Gunneridae</taxon>
        <taxon>Pentapetalae</taxon>
        <taxon>rosids</taxon>
        <taxon>malvids</taxon>
        <taxon>Malvales</taxon>
        <taxon>Malvaceae</taxon>
        <taxon>Malvoideae</taxon>
        <taxon>Gossypium</taxon>
    </lineage>
</organism>
<evidence type="ECO:0000313" key="5">
    <source>
        <dbReference type="Proteomes" id="UP000325315"/>
    </source>
</evidence>
<evidence type="ECO:0000256" key="2">
    <source>
        <dbReference type="ARBA" id="ARBA00023239"/>
    </source>
</evidence>
<dbReference type="AlphaFoldDB" id="A0A5B6V1L7"/>
<accession>A0A5B6V1L7</accession>
<dbReference type="EMBL" id="SMMG02000009">
    <property type="protein sequence ID" value="KAA3463037.1"/>
    <property type="molecule type" value="Genomic_DNA"/>
</dbReference>
<keyword evidence="3" id="KW-0732">Signal</keyword>
<comment type="caution">
    <text evidence="4">The sequence shown here is derived from an EMBL/GenBank/DDBJ whole genome shotgun (WGS) entry which is preliminary data.</text>
</comment>
<keyword evidence="1" id="KW-0210">Decarboxylase</keyword>
<reference evidence="5" key="1">
    <citation type="journal article" date="2019" name="Plant Biotechnol. J.">
        <title>Genome sequencing of the Australian wild diploid species Gossypium australe highlights disease resistance and delayed gland morphogenesis.</title>
        <authorList>
            <person name="Cai Y."/>
            <person name="Cai X."/>
            <person name="Wang Q."/>
            <person name="Wang P."/>
            <person name="Zhang Y."/>
            <person name="Cai C."/>
            <person name="Xu Y."/>
            <person name="Wang K."/>
            <person name="Zhou Z."/>
            <person name="Wang C."/>
            <person name="Geng S."/>
            <person name="Li B."/>
            <person name="Dong Q."/>
            <person name="Hou Y."/>
            <person name="Wang H."/>
            <person name="Ai P."/>
            <person name="Liu Z."/>
            <person name="Yi F."/>
            <person name="Sun M."/>
            <person name="An G."/>
            <person name="Cheng J."/>
            <person name="Zhang Y."/>
            <person name="Shi Q."/>
            <person name="Xie Y."/>
            <person name="Shi X."/>
            <person name="Chang Y."/>
            <person name="Huang F."/>
            <person name="Chen Y."/>
            <person name="Hong S."/>
            <person name="Mi L."/>
            <person name="Sun Q."/>
            <person name="Zhang L."/>
            <person name="Zhou B."/>
            <person name="Peng R."/>
            <person name="Zhang X."/>
            <person name="Liu F."/>
        </authorList>
    </citation>
    <scope>NUCLEOTIDE SEQUENCE [LARGE SCALE GENOMIC DNA]</scope>
    <source>
        <strain evidence="5">cv. PA1801</strain>
    </source>
</reference>
<evidence type="ECO:0000256" key="3">
    <source>
        <dbReference type="SAM" id="SignalP"/>
    </source>
</evidence>
<evidence type="ECO:0000256" key="1">
    <source>
        <dbReference type="ARBA" id="ARBA00022793"/>
    </source>
</evidence>
<proteinExistence type="predicted"/>
<keyword evidence="2" id="KW-0456">Lyase</keyword>
<gene>
    <name evidence="4" type="ORF">EPI10_029463</name>
</gene>
<keyword evidence="5" id="KW-1185">Reference proteome</keyword>
<dbReference type="Proteomes" id="UP000325315">
    <property type="component" value="Unassembled WGS sequence"/>
</dbReference>
<feature type="signal peptide" evidence="3">
    <location>
        <begin position="1"/>
        <end position="22"/>
    </location>
</feature>
<name>A0A5B6V1L7_9ROSI</name>